<dbReference type="GO" id="GO:0016887">
    <property type="term" value="F:ATP hydrolysis activity"/>
    <property type="evidence" value="ECO:0007669"/>
    <property type="project" value="InterPro"/>
</dbReference>
<evidence type="ECO:0000256" key="1">
    <source>
        <dbReference type="ARBA" id="ARBA00005417"/>
    </source>
</evidence>
<dbReference type="PROSITE" id="PS50893">
    <property type="entry name" value="ABC_TRANSPORTER_2"/>
    <property type="match status" value="1"/>
</dbReference>
<keyword evidence="4 6" id="KW-0067">ATP-binding</keyword>
<proteinExistence type="inferred from homology"/>
<keyword evidence="7" id="KW-1185">Reference proteome</keyword>
<feature type="domain" description="ABC transporter" evidence="5">
    <location>
        <begin position="2"/>
        <end position="227"/>
    </location>
</feature>
<dbReference type="GO" id="GO:0005524">
    <property type="term" value="F:ATP binding"/>
    <property type="evidence" value="ECO:0007669"/>
    <property type="project" value="UniProtKB-KW"/>
</dbReference>
<dbReference type="EMBL" id="LT607750">
    <property type="protein sequence ID" value="SCG38447.1"/>
    <property type="molecule type" value="Genomic_DNA"/>
</dbReference>
<protein>
    <submittedName>
        <fullName evidence="6">ABC-2 type transport system ATP-binding protein</fullName>
    </submittedName>
</protein>
<dbReference type="InterPro" id="IPR017871">
    <property type="entry name" value="ABC_transporter-like_CS"/>
</dbReference>
<dbReference type="Pfam" id="PF00005">
    <property type="entry name" value="ABC_tran"/>
    <property type="match status" value="1"/>
</dbReference>
<dbReference type="SMART" id="SM00382">
    <property type="entry name" value="AAA"/>
    <property type="match status" value="1"/>
</dbReference>
<dbReference type="PANTHER" id="PTHR43335">
    <property type="entry name" value="ABC TRANSPORTER, ATP-BINDING PROTEIN"/>
    <property type="match status" value="1"/>
</dbReference>
<dbReference type="PANTHER" id="PTHR43335:SF4">
    <property type="entry name" value="ABC TRANSPORTER, ATP-BINDING PROTEIN"/>
    <property type="match status" value="1"/>
</dbReference>
<dbReference type="Proteomes" id="UP000198217">
    <property type="component" value="Chromosome I"/>
</dbReference>
<organism evidence="6 7">
    <name type="scientific">Micromonospora echinaurantiaca</name>
    <dbReference type="NCBI Taxonomy" id="47857"/>
    <lineage>
        <taxon>Bacteria</taxon>
        <taxon>Bacillati</taxon>
        <taxon>Actinomycetota</taxon>
        <taxon>Actinomycetes</taxon>
        <taxon>Micromonosporales</taxon>
        <taxon>Micromonosporaceae</taxon>
        <taxon>Micromonospora</taxon>
    </lineage>
</organism>
<evidence type="ECO:0000259" key="5">
    <source>
        <dbReference type="PROSITE" id="PS50893"/>
    </source>
</evidence>
<keyword evidence="2" id="KW-0813">Transport</keyword>
<dbReference type="InterPro" id="IPR003593">
    <property type="entry name" value="AAA+_ATPase"/>
</dbReference>
<dbReference type="InterPro" id="IPR027417">
    <property type="entry name" value="P-loop_NTPase"/>
</dbReference>
<accession>A0A1C5GXW2</accession>
<dbReference type="InterPro" id="IPR003439">
    <property type="entry name" value="ABC_transporter-like_ATP-bd"/>
</dbReference>
<dbReference type="PROSITE" id="PS00211">
    <property type="entry name" value="ABC_TRANSPORTER_1"/>
    <property type="match status" value="1"/>
</dbReference>
<reference evidence="6 7" key="1">
    <citation type="submission" date="2016-06" db="EMBL/GenBank/DDBJ databases">
        <authorList>
            <person name="Kjaerup R.B."/>
            <person name="Dalgaard T.S."/>
            <person name="Juul-Madsen H.R."/>
        </authorList>
    </citation>
    <scope>NUCLEOTIDE SEQUENCE [LARGE SCALE GENOMIC DNA]</scope>
    <source>
        <strain evidence="6 7">DSM 43904</strain>
    </source>
</reference>
<evidence type="ECO:0000256" key="4">
    <source>
        <dbReference type="ARBA" id="ARBA00022840"/>
    </source>
</evidence>
<sequence>MIQAVELTKQYGGVRAVDGVSFSARPGRVTGFLGLNGAGKTTTLRMLLGLTRPTAGAALINNSRFRDLVNPPAQVGAVLEQGLSHPGQTGRAHLVAQAIAAGVRRSRADELLDYVGLARAADQRSGDYSLGMRQRLAVATALLGDPPVLVLDEPANGLDPEGIAWLRRLLRDHARQGGTVLISSHLLSELAQLIDDVVIIAKGKIRCAAPLASLYGTAGHRLRIRGRDPRRLRQAFESFGARVTTDGHTLEVVGLSPEAAGDIAFNAGVPLHELTVDTPNLEQIFLDLAAG</sequence>
<name>A0A1C5GXW2_9ACTN</name>
<dbReference type="Gene3D" id="3.40.50.300">
    <property type="entry name" value="P-loop containing nucleotide triphosphate hydrolases"/>
    <property type="match status" value="1"/>
</dbReference>
<dbReference type="SUPFAM" id="SSF52540">
    <property type="entry name" value="P-loop containing nucleoside triphosphate hydrolases"/>
    <property type="match status" value="1"/>
</dbReference>
<gene>
    <name evidence="6" type="ORF">GA0070609_0576</name>
</gene>
<keyword evidence="3" id="KW-0547">Nucleotide-binding</keyword>
<dbReference type="RefSeq" id="WP_088992356.1">
    <property type="nucleotide sequence ID" value="NZ_LT607750.1"/>
</dbReference>
<evidence type="ECO:0000313" key="7">
    <source>
        <dbReference type="Proteomes" id="UP000198217"/>
    </source>
</evidence>
<dbReference type="AlphaFoldDB" id="A0A1C5GXW2"/>
<evidence type="ECO:0000313" key="6">
    <source>
        <dbReference type="EMBL" id="SCG38447.1"/>
    </source>
</evidence>
<evidence type="ECO:0000256" key="3">
    <source>
        <dbReference type="ARBA" id="ARBA00022741"/>
    </source>
</evidence>
<comment type="similarity">
    <text evidence="1">Belongs to the ABC transporter superfamily.</text>
</comment>
<evidence type="ECO:0000256" key="2">
    <source>
        <dbReference type="ARBA" id="ARBA00022448"/>
    </source>
</evidence>